<evidence type="ECO:0000313" key="2">
    <source>
        <dbReference type="EMBL" id="MFD0804361.1"/>
    </source>
</evidence>
<feature type="domain" description="DHHA1" evidence="1">
    <location>
        <begin position="2"/>
        <end position="44"/>
    </location>
</feature>
<accession>A0ABW3BMR3</accession>
<sequence>GDLVGLAARALGGGGGGKPDLAQGGGTDASAVDSALRAVEQRVAQTS</sequence>
<dbReference type="Gene3D" id="3.10.310.40">
    <property type="match status" value="1"/>
</dbReference>
<evidence type="ECO:0000313" key="3">
    <source>
        <dbReference type="Proteomes" id="UP001596956"/>
    </source>
</evidence>
<organism evidence="2 3">
    <name type="scientific">Streptomonospora algeriensis</name>
    <dbReference type="NCBI Taxonomy" id="995084"/>
    <lineage>
        <taxon>Bacteria</taxon>
        <taxon>Bacillati</taxon>
        <taxon>Actinomycetota</taxon>
        <taxon>Actinomycetes</taxon>
        <taxon>Streptosporangiales</taxon>
        <taxon>Nocardiopsidaceae</taxon>
        <taxon>Streptomonospora</taxon>
    </lineage>
</organism>
<dbReference type="EMBL" id="JBHTHR010001591">
    <property type="protein sequence ID" value="MFD0804361.1"/>
    <property type="molecule type" value="Genomic_DNA"/>
</dbReference>
<proteinExistence type="predicted"/>
<feature type="non-terminal residue" evidence="2">
    <location>
        <position position="1"/>
    </location>
</feature>
<comment type="caution">
    <text evidence="2">The sequence shown here is derived from an EMBL/GenBank/DDBJ whole genome shotgun (WGS) entry which is preliminary data.</text>
</comment>
<protein>
    <submittedName>
        <fullName evidence="2">DHHA1 domain-containing protein</fullName>
    </submittedName>
</protein>
<gene>
    <name evidence="2" type="ORF">ACFQZU_24005</name>
</gene>
<dbReference type="InterPro" id="IPR003156">
    <property type="entry name" value="DHHA1_dom"/>
</dbReference>
<name>A0ABW3BMR3_9ACTN</name>
<dbReference type="Proteomes" id="UP001596956">
    <property type="component" value="Unassembled WGS sequence"/>
</dbReference>
<evidence type="ECO:0000259" key="1">
    <source>
        <dbReference type="Pfam" id="PF02272"/>
    </source>
</evidence>
<dbReference type="Pfam" id="PF02272">
    <property type="entry name" value="DHHA1"/>
    <property type="match status" value="1"/>
</dbReference>
<reference evidence="3" key="1">
    <citation type="journal article" date="2019" name="Int. J. Syst. Evol. Microbiol.">
        <title>The Global Catalogue of Microorganisms (GCM) 10K type strain sequencing project: providing services to taxonomists for standard genome sequencing and annotation.</title>
        <authorList>
            <consortium name="The Broad Institute Genomics Platform"/>
            <consortium name="The Broad Institute Genome Sequencing Center for Infectious Disease"/>
            <person name="Wu L."/>
            <person name="Ma J."/>
        </authorList>
    </citation>
    <scope>NUCLEOTIDE SEQUENCE [LARGE SCALE GENOMIC DNA]</scope>
    <source>
        <strain evidence="3">CCUG 63369</strain>
    </source>
</reference>
<keyword evidence="3" id="KW-1185">Reference proteome</keyword>